<accession>A0ABV2YJY4</accession>
<keyword evidence="3" id="KW-1185">Reference proteome</keyword>
<evidence type="ECO:0000313" key="2">
    <source>
        <dbReference type="EMBL" id="MEU3555849.1"/>
    </source>
</evidence>
<sequence>MVIDETLVKELLDRPSDDASLVLLEGTAQVVDGAALEGDGAFRGAAVVVTRGELVERLGGTSPDEADLTRTAASLSDSIGKLGA</sequence>
<protein>
    <submittedName>
        <fullName evidence="2">Uncharacterized protein</fullName>
    </submittedName>
</protein>
<dbReference type="RefSeq" id="WP_108953143.1">
    <property type="nucleotide sequence ID" value="NZ_BEVZ01000002.1"/>
</dbReference>
<gene>
    <name evidence="2" type="ORF">AB0E65_16790</name>
</gene>
<organism evidence="2 3">
    <name type="scientific">Streptomyces fragilis</name>
    <dbReference type="NCBI Taxonomy" id="67301"/>
    <lineage>
        <taxon>Bacteria</taxon>
        <taxon>Bacillati</taxon>
        <taxon>Actinomycetota</taxon>
        <taxon>Actinomycetes</taxon>
        <taxon>Kitasatosporales</taxon>
        <taxon>Streptomycetaceae</taxon>
        <taxon>Streptomyces</taxon>
    </lineage>
</organism>
<evidence type="ECO:0000313" key="3">
    <source>
        <dbReference type="Proteomes" id="UP001550850"/>
    </source>
</evidence>
<feature type="region of interest" description="Disordered" evidence="1">
    <location>
        <begin position="58"/>
        <end position="84"/>
    </location>
</feature>
<comment type="caution">
    <text evidence="2">The sequence shown here is derived from an EMBL/GenBank/DDBJ whole genome shotgun (WGS) entry which is preliminary data.</text>
</comment>
<dbReference type="Proteomes" id="UP001550850">
    <property type="component" value="Unassembled WGS sequence"/>
</dbReference>
<evidence type="ECO:0000256" key="1">
    <source>
        <dbReference type="SAM" id="MobiDB-lite"/>
    </source>
</evidence>
<dbReference type="EMBL" id="JBEZUR010000024">
    <property type="protein sequence ID" value="MEU3555849.1"/>
    <property type="molecule type" value="Genomic_DNA"/>
</dbReference>
<proteinExistence type="predicted"/>
<reference evidence="2 3" key="1">
    <citation type="submission" date="2024-06" db="EMBL/GenBank/DDBJ databases">
        <title>The Natural Products Discovery Center: Release of the First 8490 Sequenced Strains for Exploring Actinobacteria Biosynthetic Diversity.</title>
        <authorList>
            <person name="Kalkreuter E."/>
            <person name="Kautsar S.A."/>
            <person name="Yang D."/>
            <person name="Bader C.D."/>
            <person name="Teijaro C.N."/>
            <person name="Fluegel L."/>
            <person name="Davis C.M."/>
            <person name="Simpson J.R."/>
            <person name="Lauterbach L."/>
            <person name="Steele A.D."/>
            <person name="Gui C."/>
            <person name="Meng S."/>
            <person name="Li G."/>
            <person name="Viehrig K."/>
            <person name="Ye F."/>
            <person name="Su P."/>
            <person name="Kiefer A.F."/>
            <person name="Nichols A."/>
            <person name="Cepeda A.J."/>
            <person name="Yan W."/>
            <person name="Fan B."/>
            <person name="Jiang Y."/>
            <person name="Adhikari A."/>
            <person name="Zheng C.-J."/>
            <person name="Schuster L."/>
            <person name="Cowan T.M."/>
            <person name="Smanski M.J."/>
            <person name="Chevrette M.G."/>
            <person name="De Carvalho L.P.S."/>
            <person name="Shen B."/>
        </authorList>
    </citation>
    <scope>NUCLEOTIDE SEQUENCE [LARGE SCALE GENOMIC DNA]</scope>
    <source>
        <strain evidence="2 3">NPDC038104</strain>
    </source>
</reference>
<name>A0ABV2YJY4_9ACTN</name>